<organism evidence="1 2">
    <name type="scientific">Bacillus thermotolerans</name>
    <name type="common">Quasibacillus thermotolerans</name>
    <dbReference type="NCBI Taxonomy" id="1221996"/>
    <lineage>
        <taxon>Bacteria</taxon>
        <taxon>Bacillati</taxon>
        <taxon>Bacillota</taxon>
        <taxon>Bacilli</taxon>
        <taxon>Bacillales</taxon>
        <taxon>Bacillaceae</taxon>
        <taxon>Bacillus</taxon>
    </lineage>
</organism>
<accession>A0A0F5I382</accession>
<name>A0A0F5I382_BACTR</name>
<dbReference type="OrthoDB" id="530017at2"/>
<dbReference type="SUPFAM" id="SSF52467">
    <property type="entry name" value="DHS-like NAD/FAD-binding domain"/>
    <property type="match status" value="1"/>
</dbReference>
<dbReference type="EMBL" id="JWIR02000040">
    <property type="protein sequence ID" value="KKB39577.1"/>
    <property type="molecule type" value="Genomic_DNA"/>
</dbReference>
<protein>
    <recommendedName>
        <fullName evidence="3">Deacetylase sirtuin-type domain-containing protein</fullName>
    </recommendedName>
</protein>
<dbReference type="STRING" id="1221996.QY95_02207"/>
<dbReference type="AlphaFoldDB" id="A0A0F5I382"/>
<gene>
    <name evidence="1" type="ORF">QY95_02207</name>
</gene>
<evidence type="ECO:0000313" key="2">
    <source>
        <dbReference type="Proteomes" id="UP000031563"/>
    </source>
</evidence>
<dbReference type="Proteomes" id="UP000031563">
    <property type="component" value="Unassembled WGS sequence"/>
</dbReference>
<sequence>MNEQLTSLAFSMEANKGVYALLLGSGISYSAGIPTGRGILREFCRRIMQMNGESESDPISWYEKKYGKPPLYNEVIALLAKTPSERQGLLKEFFEPTIEEAEQKQKIPTDAHHAIAKLVQRGYVKVIVTTNFDRLLEHSLDEHNVQYQTLYHDTDIEGMKPLAHAECTVLKVNGDYRDTRFKNVTDELDNFTVPLAQLLRRVFDEYGMIVSGWSAEWDTALRELIKSVKGRRYSWYWHAFAEPLTPYAEELISYRDASKIIDSKGADHFFTELYENVIHAAKIKRESMENTQVKMKRLQRYIQNERDIELREIVTEQTRNVVAHLSNRYYAQRAPIESIRTEVQVTAEKTWSLALSSALLAYYVKTTDQERLLLQTAERLTGSKHHIGDDYLLFIQDLPLHIVFYSIGVGAVMKGNYVLLNKLFTKPRVQDPHRQDISFLSYASSHPQLDILFKLVSEEKTDVASPEMLFTYPYVKKVFIETRLAFDEQEFKQYYDQFELLRAIKCHYLGEACDESGQFLCHTDYKHLLHFLNEGAETQGWPALTICDGSPQGFHHALTKLAKSLKNIDEAKRKELLKAYTVIQ</sequence>
<reference evidence="1" key="1">
    <citation type="submission" date="2015-02" db="EMBL/GenBank/DDBJ databases">
        <title>Genome Assembly of Bacillaceae bacterium MTCC 8252.</title>
        <authorList>
            <person name="Verma A."/>
            <person name="Khatri I."/>
            <person name="Mual P."/>
            <person name="Subramanian S."/>
            <person name="Krishnamurthi S."/>
        </authorList>
    </citation>
    <scope>NUCLEOTIDE SEQUENCE [LARGE SCALE GENOMIC DNA]</scope>
    <source>
        <strain evidence="1">MTCC 8252</strain>
    </source>
</reference>
<evidence type="ECO:0000313" key="1">
    <source>
        <dbReference type="EMBL" id="KKB39577.1"/>
    </source>
</evidence>
<evidence type="ECO:0008006" key="3">
    <source>
        <dbReference type="Google" id="ProtNLM"/>
    </source>
</evidence>
<dbReference type="Gene3D" id="3.40.50.1220">
    <property type="entry name" value="TPP-binding domain"/>
    <property type="match status" value="1"/>
</dbReference>
<dbReference type="InterPro" id="IPR029035">
    <property type="entry name" value="DHS-like_NAD/FAD-binding_dom"/>
</dbReference>
<comment type="caution">
    <text evidence="1">The sequence shown here is derived from an EMBL/GenBank/DDBJ whole genome shotgun (WGS) entry which is preliminary data.</text>
</comment>
<dbReference type="RefSeq" id="WP_040047595.1">
    <property type="nucleotide sequence ID" value="NZ_JWIR02000040.1"/>
</dbReference>
<keyword evidence="2" id="KW-1185">Reference proteome</keyword>
<proteinExistence type="predicted"/>
<dbReference type="Pfam" id="PF13289">
    <property type="entry name" value="SIR2_2"/>
    <property type="match status" value="1"/>
</dbReference>